<feature type="compositionally biased region" description="Basic and acidic residues" evidence="1">
    <location>
        <begin position="194"/>
        <end position="210"/>
    </location>
</feature>
<sequence>MAQWRGARRGTAGAWKAAAGAGARQFAWWRPCSKRPAWRRRGRKRRPAGPPSRRALVDVPRARRRPFPAPPGERQGHGARLDMAAASPLPPGPAVRRLCQAAAPPPPQPRRKEREDPPRHLDRIPRSGHWRGLAHRARWRREGGAAQGRISRRWRPRGGPHAQPQGPRAAILYARNFVSGVPAWILDLTTRGAQREEGPGMRGAEPRREPAMAAELEAPGTEPSRVAAAQPRRGHCPFAPPRGGSAAGSGGAAAASSSERLEGERG</sequence>
<organism evidence="2 3">
    <name type="scientific">Panicum virgatum</name>
    <name type="common">Blackwell switchgrass</name>
    <dbReference type="NCBI Taxonomy" id="38727"/>
    <lineage>
        <taxon>Eukaryota</taxon>
        <taxon>Viridiplantae</taxon>
        <taxon>Streptophyta</taxon>
        <taxon>Embryophyta</taxon>
        <taxon>Tracheophyta</taxon>
        <taxon>Spermatophyta</taxon>
        <taxon>Magnoliopsida</taxon>
        <taxon>Liliopsida</taxon>
        <taxon>Poales</taxon>
        <taxon>Poaceae</taxon>
        <taxon>PACMAD clade</taxon>
        <taxon>Panicoideae</taxon>
        <taxon>Panicodae</taxon>
        <taxon>Paniceae</taxon>
        <taxon>Panicinae</taxon>
        <taxon>Panicum</taxon>
        <taxon>Panicum sect. Hiantes</taxon>
    </lineage>
</organism>
<feature type="region of interest" description="Disordered" evidence="1">
    <location>
        <begin position="194"/>
        <end position="266"/>
    </location>
</feature>
<gene>
    <name evidence="2" type="ORF">PVAP13_7NG127527</name>
</gene>
<protein>
    <submittedName>
        <fullName evidence="2">Uncharacterized protein</fullName>
    </submittedName>
</protein>
<name>A0A8T0PVR6_PANVG</name>
<accession>A0A8T0PVR6</accession>
<dbReference type="AlphaFoldDB" id="A0A8T0PVR6"/>
<proteinExistence type="predicted"/>
<evidence type="ECO:0000313" key="3">
    <source>
        <dbReference type="Proteomes" id="UP000823388"/>
    </source>
</evidence>
<dbReference type="Proteomes" id="UP000823388">
    <property type="component" value="Chromosome 7N"/>
</dbReference>
<feature type="compositionally biased region" description="Basic and acidic residues" evidence="1">
    <location>
        <begin position="110"/>
        <end position="125"/>
    </location>
</feature>
<evidence type="ECO:0000313" key="2">
    <source>
        <dbReference type="EMBL" id="KAG2564452.1"/>
    </source>
</evidence>
<evidence type="ECO:0000256" key="1">
    <source>
        <dbReference type="SAM" id="MobiDB-lite"/>
    </source>
</evidence>
<feature type="compositionally biased region" description="Basic residues" evidence="1">
    <location>
        <begin position="32"/>
        <end position="47"/>
    </location>
</feature>
<comment type="caution">
    <text evidence="2">The sequence shown here is derived from an EMBL/GenBank/DDBJ whole genome shotgun (WGS) entry which is preliminary data.</text>
</comment>
<keyword evidence="3" id="KW-1185">Reference proteome</keyword>
<feature type="region of interest" description="Disordered" evidence="1">
    <location>
        <begin position="140"/>
        <end position="166"/>
    </location>
</feature>
<feature type="region of interest" description="Disordered" evidence="1">
    <location>
        <begin position="32"/>
        <end position="127"/>
    </location>
</feature>
<dbReference type="EMBL" id="CM029050">
    <property type="protein sequence ID" value="KAG2564452.1"/>
    <property type="molecule type" value="Genomic_DNA"/>
</dbReference>
<reference evidence="2 3" key="1">
    <citation type="submission" date="2020-05" db="EMBL/GenBank/DDBJ databases">
        <title>WGS assembly of Panicum virgatum.</title>
        <authorList>
            <person name="Lovell J.T."/>
            <person name="Jenkins J."/>
            <person name="Shu S."/>
            <person name="Juenger T.E."/>
            <person name="Schmutz J."/>
        </authorList>
    </citation>
    <scope>NUCLEOTIDE SEQUENCE [LARGE SCALE GENOMIC DNA]</scope>
    <source>
        <strain evidence="3">cv. AP13</strain>
    </source>
</reference>